<sequence length="116" mass="13595">MIWYSLKSRKGDDMPLRHYQSHEYQYEEYIPKEKKANFQTYQAKNANKERLKELLFFVNIAFFSLITVIASYVYLSVGIPVFIAIILASATGFLGLRLVQIGLKKKFKPKQVIRKN</sequence>
<dbReference type="AlphaFoldDB" id="D5AGF2"/>
<organism evidence="2 3">
    <name type="scientific">Streptococcus suis (strain GZ1)</name>
    <dbReference type="NCBI Taxonomy" id="423211"/>
    <lineage>
        <taxon>Bacteria</taxon>
        <taxon>Bacillati</taxon>
        <taxon>Bacillota</taxon>
        <taxon>Bacilli</taxon>
        <taxon>Lactobacillales</taxon>
        <taxon>Streptococcaceae</taxon>
        <taxon>Streptococcus</taxon>
    </lineage>
</organism>
<dbReference type="InterPro" id="IPR021688">
    <property type="entry name" value="DUF3270"/>
</dbReference>
<evidence type="ECO:0000313" key="2">
    <source>
        <dbReference type="EMBL" id="ADE30917.1"/>
    </source>
</evidence>
<accession>D5AGF2</accession>
<dbReference type="Proteomes" id="UP000002359">
    <property type="component" value="Chromosome"/>
</dbReference>
<evidence type="ECO:0008006" key="4">
    <source>
        <dbReference type="Google" id="ProtNLM"/>
    </source>
</evidence>
<dbReference type="EMBL" id="CP000837">
    <property type="protein sequence ID" value="ADE30917.1"/>
    <property type="molecule type" value="Genomic_DNA"/>
</dbReference>
<evidence type="ECO:0000256" key="1">
    <source>
        <dbReference type="SAM" id="Phobius"/>
    </source>
</evidence>
<dbReference type="PATRIC" id="fig|423211.3.peg.449"/>
<protein>
    <recommendedName>
        <fullName evidence="4">DUF3270 family protein</fullName>
    </recommendedName>
</protein>
<dbReference type="KEGG" id="ssw:SSGZ1_0452"/>
<name>D5AGF2_STRGZ</name>
<feature type="transmembrane region" description="Helical" evidence="1">
    <location>
        <begin position="54"/>
        <end position="75"/>
    </location>
</feature>
<dbReference type="HOGENOM" id="CLU_169057_1_0_9"/>
<evidence type="ECO:0000313" key="3">
    <source>
        <dbReference type="Proteomes" id="UP000002359"/>
    </source>
</evidence>
<keyword evidence="1" id="KW-0812">Transmembrane</keyword>
<reference evidence="2 3" key="1">
    <citation type="journal article" date="2009" name="J. Infect. Dis.">
        <title>Clinical, experimental, and genomic differences between intermediately pathogenic, highly pathogenic, and epidemic Streptococcus suis.</title>
        <authorList>
            <person name="Ye C."/>
            <person name="Zheng H."/>
            <person name="Zhang J."/>
            <person name="Jing H."/>
            <person name="Wang L."/>
            <person name="Xiong Y."/>
            <person name="Wang W."/>
            <person name="Zhou Z."/>
            <person name="Sun Q."/>
            <person name="Luo X."/>
            <person name="Du H."/>
            <person name="Gottschalk M."/>
            <person name="Xu J."/>
        </authorList>
    </citation>
    <scope>NUCLEOTIDE SEQUENCE [LARGE SCALE GENOMIC DNA]</scope>
    <source>
        <strain evidence="2 3">GZ1</strain>
    </source>
</reference>
<proteinExistence type="predicted"/>
<keyword evidence="1" id="KW-1133">Transmembrane helix</keyword>
<feature type="transmembrane region" description="Helical" evidence="1">
    <location>
        <begin position="81"/>
        <end position="99"/>
    </location>
</feature>
<gene>
    <name evidence="2" type="ordered locus">SSGZ1_0452</name>
</gene>
<dbReference type="Pfam" id="PF11674">
    <property type="entry name" value="DUF3270"/>
    <property type="match status" value="1"/>
</dbReference>
<keyword evidence="1" id="KW-0472">Membrane</keyword>